<feature type="domain" description="F-box" evidence="1">
    <location>
        <begin position="5"/>
        <end position="44"/>
    </location>
</feature>
<gene>
    <name evidence="4" type="primary">LOC104753475</name>
</gene>
<dbReference type="InterPro" id="IPR036047">
    <property type="entry name" value="F-box-like_dom_sf"/>
</dbReference>
<accession>A0ABM1R2M3</accession>
<dbReference type="Proteomes" id="UP000694864">
    <property type="component" value="Chromosome 16"/>
</dbReference>
<evidence type="ECO:0000313" key="3">
    <source>
        <dbReference type="Proteomes" id="UP000694864"/>
    </source>
</evidence>
<proteinExistence type="predicted"/>
<name>A0ABM1R2M3_CAMSA</name>
<dbReference type="InterPro" id="IPR006527">
    <property type="entry name" value="F-box-assoc_dom_typ1"/>
</dbReference>
<organism evidence="3 4">
    <name type="scientific">Camelina sativa</name>
    <name type="common">False flax</name>
    <name type="synonym">Myagrum sativum</name>
    <dbReference type="NCBI Taxonomy" id="90675"/>
    <lineage>
        <taxon>Eukaryota</taxon>
        <taxon>Viridiplantae</taxon>
        <taxon>Streptophyta</taxon>
        <taxon>Embryophyta</taxon>
        <taxon>Tracheophyta</taxon>
        <taxon>Spermatophyta</taxon>
        <taxon>Magnoliopsida</taxon>
        <taxon>eudicotyledons</taxon>
        <taxon>Gunneridae</taxon>
        <taxon>Pentapetalae</taxon>
        <taxon>rosids</taxon>
        <taxon>malvids</taxon>
        <taxon>Brassicales</taxon>
        <taxon>Brassicaceae</taxon>
        <taxon>Camelineae</taxon>
        <taxon>Camelina</taxon>
    </lineage>
</organism>
<reference evidence="4" key="2">
    <citation type="submission" date="2025-08" db="UniProtKB">
        <authorList>
            <consortium name="RefSeq"/>
        </authorList>
    </citation>
    <scope>IDENTIFICATION</scope>
    <source>
        <tissue evidence="4">Leaf</tissue>
    </source>
</reference>
<evidence type="ECO:0000259" key="1">
    <source>
        <dbReference type="Pfam" id="PF00646"/>
    </source>
</evidence>
<dbReference type="Pfam" id="PF00646">
    <property type="entry name" value="F-box"/>
    <property type="match status" value="1"/>
</dbReference>
<dbReference type="GeneID" id="104753475"/>
<sequence length="276" mass="32117">MTKMSDLSVDMVGEILSRVQLTSLSAVRCNCKSWNALSKHQIFGKETYQFLGFTVMDSKVCSLRFNLQGIRNEDDDGSGHHQKIGRSKFVKIVVPTSIKQISELNQVDVSNEVFHCDDLLLCITKDRWWLMVWNPYLGEIRWIRLRQQFRACDNFTMGYDNNNPERFGPHLPLPFHSYDDEIGAVTLSCVRQEQLSLLYHNCETVESLDFWITNQVDPNAVSWSKFLKVHTGFPRNFVLRSFFIDEEKKVVVVSDEYSYVTKKTDVYQKVYIIGED</sequence>
<dbReference type="InterPro" id="IPR017451">
    <property type="entry name" value="F-box-assoc_interact_dom"/>
</dbReference>
<dbReference type="NCBIfam" id="TIGR01640">
    <property type="entry name" value="F_box_assoc_1"/>
    <property type="match status" value="1"/>
</dbReference>
<feature type="domain" description="F-box associated beta-propeller type 1" evidence="2">
    <location>
        <begin position="53"/>
        <end position="164"/>
    </location>
</feature>
<feature type="domain" description="F-box associated beta-propeller type 1" evidence="2">
    <location>
        <begin position="165"/>
        <end position="276"/>
    </location>
</feature>
<dbReference type="InterPro" id="IPR001810">
    <property type="entry name" value="F-box_dom"/>
</dbReference>
<protein>
    <submittedName>
        <fullName evidence="4">F-box protein At1g59680-like</fullName>
    </submittedName>
</protein>
<dbReference type="Pfam" id="PF07734">
    <property type="entry name" value="FBA_1"/>
    <property type="match status" value="2"/>
</dbReference>
<evidence type="ECO:0000313" key="4">
    <source>
        <dbReference type="RefSeq" id="XP_019093261.1"/>
    </source>
</evidence>
<dbReference type="RefSeq" id="XP_019093261.1">
    <property type="nucleotide sequence ID" value="XM_019237716.1"/>
</dbReference>
<dbReference type="SUPFAM" id="SSF81383">
    <property type="entry name" value="F-box domain"/>
    <property type="match status" value="1"/>
</dbReference>
<evidence type="ECO:0000259" key="2">
    <source>
        <dbReference type="Pfam" id="PF07734"/>
    </source>
</evidence>
<keyword evidence="3" id="KW-1185">Reference proteome</keyword>
<reference evidence="3" key="1">
    <citation type="journal article" date="2014" name="Nat. Commun.">
        <title>The emerging biofuel crop Camelina sativa retains a highly undifferentiated hexaploid genome structure.</title>
        <authorList>
            <person name="Kagale S."/>
            <person name="Koh C."/>
            <person name="Nixon J."/>
            <person name="Bollina V."/>
            <person name="Clarke W.E."/>
            <person name="Tuteja R."/>
            <person name="Spillane C."/>
            <person name="Robinson S.J."/>
            <person name="Links M.G."/>
            <person name="Clarke C."/>
            <person name="Higgins E.E."/>
            <person name="Huebert T."/>
            <person name="Sharpe A.G."/>
            <person name="Parkin I.A."/>
        </authorList>
    </citation>
    <scope>NUCLEOTIDE SEQUENCE [LARGE SCALE GENOMIC DNA]</scope>
    <source>
        <strain evidence="3">cv. DH55</strain>
    </source>
</reference>